<feature type="compositionally biased region" description="Acidic residues" evidence="7">
    <location>
        <begin position="202"/>
        <end position="229"/>
    </location>
</feature>
<dbReference type="SMART" id="SM00249">
    <property type="entry name" value="PHD"/>
    <property type="match status" value="2"/>
</dbReference>
<evidence type="ECO:0000256" key="3">
    <source>
        <dbReference type="ARBA" id="ARBA00022771"/>
    </source>
</evidence>
<evidence type="ECO:0000313" key="11">
    <source>
        <dbReference type="WBParaSite" id="MBELARI_LOCUS7418"/>
    </source>
</evidence>
<dbReference type="Gene3D" id="3.30.40.10">
    <property type="entry name" value="Zinc/RING finger domain, C3HC4 (zinc finger)"/>
    <property type="match status" value="2"/>
</dbReference>
<evidence type="ECO:0000256" key="7">
    <source>
        <dbReference type="SAM" id="MobiDB-lite"/>
    </source>
</evidence>
<evidence type="ECO:0000313" key="10">
    <source>
        <dbReference type="Proteomes" id="UP000887575"/>
    </source>
</evidence>
<sequence length="741" mass="84402">MDKPGTSKEIEEQGENECAICLTDLIEFGEKGSILATLDSCSHVFHPLCIDRWLQQTTNCPMCRNIVNIVYMKKDGKTVKEKRIDTKKVHDPLEGDDTCCQICGRDTSGDMLLLCDNCDLGFHTFCLDPPLDEIPRGHWYCPTCRPQMTTRRPETNRGSRVIPRSATAQRVRAQINSMIRGGSSDEEEEVQDQYGYQRDGFIVDDEEEEESGEETESEEEEEEEDEEDDGPTRVNRRDLLRSDTEEEEEGDDFDEIDAHVLGSDVDDDFGNMVDVPSVRPRRKPKKPRVTKKKTIKRKSKTPRKRKTKRRKGKKRKPTTRRRRILEDFFGAQQAKSKEEGRPRESQKLSLFGGDNLGIIDGEHTDEYRVTALSRLFDRPSVRPKSQVKPKSMAKSEPQHNAPVDLLGDLLNQQAQAHAPGKFFRQKGDKLVATNAFDRYQAGITERMDGRIANALGFEQQHTKYHYNDNGEESEGIIARLKKAQKAEQSDENAKASTNIQPSRVPPKTFGQMEVKAATVNPQKPDAGIEIGSNYKTNSLTARPRNYLPEKKQSTTAVPSYTPTMITPSSSMFVAEKKKMQAEPAPSSSHSKRDGTPIAVVPPLLNESFHAEDFLVDIQPGLRKPKYFPDSPVKKLDEGKREKTKRKLDVQEENKEPTKREKHEKPHIVSNSTQEFYDQNLKLVEGHVAEIVKPFFREGRLSKDDYKKLMKKTVKSLMKDRVLDPLIIHEKANREVISFMTN</sequence>
<feature type="compositionally biased region" description="Acidic residues" evidence="7">
    <location>
        <begin position="244"/>
        <end position="255"/>
    </location>
</feature>
<dbReference type="InterPro" id="IPR001841">
    <property type="entry name" value="Znf_RING"/>
</dbReference>
<accession>A0AAF3FJY1</accession>
<keyword evidence="5" id="KW-0539">Nucleus</keyword>
<dbReference type="Pfam" id="PF13639">
    <property type="entry name" value="zf-RING_2"/>
    <property type="match status" value="1"/>
</dbReference>
<keyword evidence="4" id="KW-0862">Zinc</keyword>
<feature type="region of interest" description="Disordered" evidence="7">
    <location>
        <begin position="576"/>
        <end position="597"/>
    </location>
</feature>
<feature type="region of interest" description="Disordered" evidence="7">
    <location>
        <begin position="625"/>
        <end position="666"/>
    </location>
</feature>
<feature type="region of interest" description="Disordered" evidence="7">
    <location>
        <begin position="486"/>
        <end position="506"/>
    </location>
</feature>
<dbReference type="GO" id="GO:0006355">
    <property type="term" value="P:regulation of DNA-templated transcription"/>
    <property type="evidence" value="ECO:0007669"/>
    <property type="project" value="InterPro"/>
</dbReference>
<keyword evidence="10" id="KW-1185">Reference proteome</keyword>
<evidence type="ECO:0000256" key="4">
    <source>
        <dbReference type="ARBA" id="ARBA00022833"/>
    </source>
</evidence>
<organism evidence="10 11">
    <name type="scientific">Mesorhabditis belari</name>
    <dbReference type="NCBI Taxonomy" id="2138241"/>
    <lineage>
        <taxon>Eukaryota</taxon>
        <taxon>Metazoa</taxon>
        <taxon>Ecdysozoa</taxon>
        <taxon>Nematoda</taxon>
        <taxon>Chromadorea</taxon>
        <taxon>Rhabditida</taxon>
        <taxon>Rhabditina</taxon>
        <taxon>Rhabditomorpha</taxon>
        <taxon>Rhabditoidea</taxon>
        <taxon>Rhabditidae</taxon>
        <taxon>Mesorhabditinae</taxon>
        <taxon>Mesorhabditis</taxon>
    </lineage>
</organism>
<evidence type="ECO:0000259" key="8">
    <source>
        <dbReference type="PROSITE" id="PS50016"/>
    </source>
</evidence>
<dbReference type="PANTHER" id="PTHR12618:SF20">
    <property type="entry name" value="PHD AND RING FINGER DOMAIN-CONTAINING PROTEIN 1"/>
    <property type="match status" value="1"/>
</dbReference>
<reference evidence="11" key="1">
    <citation type="submission" date="2024-02" db="UniProtKB">
        <authorList>
            <consortium name="WormBaseParasite"/>
        </authorList>
    </citation>
    <scope>IDENTIFICATION</scope>
</reference>
<evidence type="ECO:0000259" key="9">
    <source>
        <dbReference type="PROSITE" id="PS50089"/>
    </source>
</evidence>
<dbReference type="InterPro" id="IPR013257">
    <property type="entry name" value="SRI"/>
</dbReference>
<evidence type="ECO:0000256" key="6">
    <source>
        <dbReference type="PROSITE-ProRule" id="PRU00175"/>
    </source>
</evidence>
<dbReference type="PROSITE" id="PS50016">
    <property type="entry name" value="ZF_PHD_2"/>
    <property type="match status" value="1"/>
</dbReference>
<feature type="compositionally biased region" description="Basic residues" evidence="7">
    <location>
        <begin position="279"/>
        <end position="323"/>
    </location>
</feature>
<evidence type="ECO:0000256" key="2">
    <source>
        <dbReference type="ARBA" id="ARBA00022723"/>
    </source>
</evidence>
<dbReference type="PROSITE" id="PS50089">
    <property type="entry name" value="ZF_RING_2"/>
    <property type="match status" value="2"/>
</dbReference>
<dbReference type="InterPro" id="IPR019787">
    <property type="entry name" value="Znf_PHD-finger"/>
</dbReference>
<dbReference type="CDD" id="cd15543">
    <property type="entry name" value="PHD_RSF1"/>
    <property type="match status" value="1"/>
</dbReference>
<dbReference type="SUPFAM" id="SSF57903">
    <property type="entry name" value="FYVE/PHD zinc finger"/>
    <property type="match status" value="1"/>
</dbReference>
<dbReference type="AlphaFoldDB" id="A0AAF3FJY1"/>
<keyword evidence="2" id="KW-0479">Metal-binding</keyword>
<dbReference type="SUPFAM" id="SSF57850">
    <property type="entry name" value="RING/U-box"/>
    <property type="match status" value="1"/>
</dbReference>
<comment type="subcellular location">
    <subcellularLocation>
        <location evidence="1">Nucleus</location>
    </subcellularLocation>
</comment>
<evidence type="ECO:0000256" key="1">
    <source>
        <dbReference type="ARBA" id="ARBA00004123"/>
    </source>
</evidence>
<dbReference type="GO" id="GO:0005694">
    <property type="term" value="C:chromosome"/>
    <property type="evidence" value="ECO:0007669"/>
    <property type="project" value="InterPro"/>
</dbReference>
<dbReference type="PROSITE" id="PS01359">
    <property type="entry name" value="ZF_PHD_1"/>
    <property type="match status" value="1"/>
</dbReference>
<keyword evidence="3 6" id="KW-0863">Zinc-finger</keyword>
<feature type="domain" description="RING-type" evidence="9">
    <location>
        <begin position="100"/>
        <end position="145"/>
    </location>
</feature>
<proteinExistence type="predicted"/>
<dbReference type="GO" id="GO:0008270">
    <property type="term" value="F:zinc ion binding"/>
    <property type="evidence" value="ECO:0007669"/>
    <property type="project" value="UniProtKB-KW"/>
</dbReference>
<dbReference type="Proteomes" id="UP000887575">
    <property type="component" value="Unassembled WGS sequence"/>
</dbReference>
<feature type="region of interest" description="Disordered" evidence="7">
    <location>
        <begin position="150"/>
        <end position="355"/>
    </location>
</feature>
<dbReference type="SMART" id="SM00184">
    <property type="entry name" value="RING"/>
    <property type="match status" value="2"/>
</dbReference>
<evidence type="ECO:0000256" key="5">
    <source>
        <dbReference type="ARBA" id="ARBA00023242"/>
    </source>
</evidence>
<dbReference type="Pfam" id="PF08236">
    <property type="entry name" value="SRI"/>
    <property type="match status" value="1"/>
</dbReference>
<dbReference type="PANTHER" id="PTHR12618">
    <property type="entry name" value="PHD AND RING FINGER DOMAIN-CONTAINING PROTEIN 1"/>
    <property type="match status" value="1"/>
</dbReference>
<dbReference type="Pfam" id="PF00628">
    <property type="entry name" value="PHD"/>
    <property type="match status" value="1"/>
</dbReference>
<dbReference type="InterPro" id="IPR019786">
    <property type="entry name" value="Zinc_finger_PHD-type_CS"/>
</dbReference>
<dbReference type="WBParaSite" id="MBELARI_LOCUS7418">
    <property type="protein sequence ID" value="MBELARI_LOCUS7418"/>
    <property type="gene ID" value="MBELARI_LOCUS7418"/>
</dbReference>
<dbReference type="InterPro" id="IPR013083">
    <property type="entry name" value="Znf_RING/FYVE/PHD"/>
</dbReference>
<feature type="domain" description="PHD-type" evidence="8">
    <location>
        <begin position="97"/>
        <end position="147"/>
    </location>
</feature>
<dbReference type="InterPro" id="IPR011011">
    <property type="entry name" value="Znf_FYVE_PHD"/>
</dbReference>
<feature type="compositionally biased region" description="Basic and acidic residues" evidence="7">
    <location>
        <begin position="335"/>
        <end position="346"/>
    </location>
</feature>
<feature type="domain" description="RING-type" evidence="9">
    <location>
        <begin position="18"/>
        <end position="64"/>
    </location>
</feature>
<dbReference type="InterPro" id="IPR047157">
    <property type="entry name" value="PHRF1/Atg35"/>
</dbReference>
<protein>
    <submittedName>
        <fullName evidence="11">PHD and RING finger domain-containing protein 1</fullName>
    </submittedName>
</protein>
<dbReference type="InterPro" id="IPR001965">
    <property type="entry name" value="Znf_PHD"/>
</dbReference>
<name>A0AAF3FJY1_9BILA</name>
<feature type="compositionally biased region" description="Basic and acidic residues" evidence="7">
    <location>
        <begin position="631"/>
        <end position="666"/>
    </location>
</feature>